<feature type="domain" description="Mur ligase central" evidence="5">
    <location>
        <begin position="114"/>
        <end position="309"/>
    </location>
</feature>
<dbReference type="NCBIfam" id="TIGR01085">
    <property type="entry name" value="murE"/>
    <property type="match status" value="1"/>
</dbReference>
<dbReference type="SUPFAM" id="SSF63418">
    <property type="entry name" value="MurE/MurF N-terminal domain"/>
    <property type="match status" value="1"/>
</dbReference>
<dbReference type="GO" id="GO:0009252">
    <property type="term" value="P:peptidoglycan biosynthetic process"/>
    <property type="evidence" value="ECO:0007669"/>
    <property type="project" value="UniProtKB-UniPathway"/>
</dbReference>
<dbReference type="PANTHER" id="PTHR23135:SF4">
    <property type="entry name" value="UDP-N-ACETYLMURAMOYL-L-ALANYL-D-GLUTAMATE--2,6-DIAMINOPIMELATE LIGASE MURE HOMOLOG, CHLOROPLASTIC"/>
    <property type="match status" value="1"/>
</dbReference>
<dbReference type="PANTHER" id="PTHR23135">
    <property type="entry name" value="MUR LIGASE FAMILY MEMBER"/>
    <property type="match status" value="1"/>
</dbReference>
<evidence type="ECO:0000256" key="3">
    <source>
        <dbReference type="RuleBase" id="RU004135"/>
    </source>
</evidence>
<dbReference type="InterPro" id="IPR004101">
    <property type="entry name" value="Mur_ligase_C"/>
</dbReference>
<dbReference type="GO" id="GO:0008360">
    <property type="term" value="P:regulation of cell shape"/>
    <property type="evidence" value="ECO:0007669"/>
    <property type="project" value="UniProtKB-KW"/>
</dbReference>
<dbReference type="InterPro" id="IPR005761">
    <property type="entry name" value="UDP-N-AcMur-Glu-dNH2Pim_ligase"/>
</dbReference>
<keyword evidence="6" id="KW-0436">Ligase</keyword>
<keyword evidence="3" id="KW-0131">Cell cycle</keyword>
<protein>
    <submittedName>
        <fullName evidence="6">UDP-N-acetylmuramoylalanyl-D-glutamate--2, 6-diaminopimelate ligase</fullName>
    </submittedName>
</protein>
<evidence type="ECO:0000313" key="6">
    <source>
        <dbReference type="EMBL" id="PCS00346.1"/>
    </source>
</evidence>
<evidence type="ECO:0000256" key="2">
    <source>
        <dbReference type="ARBA" id="ARBA00005898"/>
    </source>
</evidence>
<dbReference type="EMBL" id="JXJU01000004">
    <property type="protein sequence ID" value="PCS00346.1"/>
    <property type="molecule type" value="Genomic_DNA"/>
</dbReference>
<proteinExistence type="inferred from homology"/>
<dbReference type="OrthoDB" id="9800958at2"/>
<dbReference type="GO" id="GO:0071555">
    <property type="term" value="P:cell wall organization"/>
    <property type="evidence" value="ECO:0007669"/>
    <property type="project" value="UniProtKB-KW"/>
</dbReference>
<dbReference type="Pfam" id="PF02875">
    <property type="entry name" value="Mur_ligase_C"/>
    <property type="match status" value="1"/>
</dbReference>
<dbReference type="GO" id="GO:0005524">
    <property type="term" value="F:ATP binding"/>
    <property type="evidence" value="ECO:0007669"/>
    <property type="project" value="InterPro"/>
</dbReference>
<evidence type="ECO:0000259" key="4">
    <source>
        <dbReference type="Pfam" id="PF02875"/>
    </source>
</evidence>
<gene>
    <name evidence="6" type="ORF">RT41_GL001233</name>
</gene>
<keyword evidence="3" id="KW-0961">Cell wall biogenesis/degradation</keyword>
<comment type="caution">
    <text evidence="6">The sequence shown here is derived from an EMBL/GenBank/DDBJ whole genome shotgun (WGS) entry which is preliminary data.</text>
</comment>
<evidence type="ECO:0000259" key="5">
    <source>
        <dbReference type="Pfam" id="PF08245"/>
    </source>
</evidence>
<reference evidence="6 7" key="1">
    <citation type="submission" date="2014-12" db="EMBL/GenBank/DDBJ databases">
        <title>Draft genome sequences of 10 type strains of Lactococcus.</title>
        <authorList>
            <person name="Sun Z."/>
            <person name="Zhong Z."/>
            <person name="Liu W."/>
            <person name="Zhang W."/>
            <person name="Zhang H."/>
        </authorList>
    </citation>
    <scope>NUCLEOTIDE SEQUENCE [LARGE SCALE GENOMIC DNA]</scope>
    <source>
        <strain evidence="6 7">JCM 16395</strain>
    </source>
</reference>
<dbReference type="SUPFAM" id="SSF53623">
    <property type="entry name" value="MurD-like peptide ligases, catalytic domain"/>
    <property type="match status" value="1"/>
</dbReference>
<dbReference type="GO" id="GO:0051301">
    <property type="term" value="P:cell division"/>
    <property type="evidence" value="ECO:0007669"/>
    <property type="project" value="UniProtKB-KW"/>
</dbReference>
<dbReference type="SUPFAM" id="SSF53244">
    <property type="entry name" value="MurD-like peptide ligases, peptide-binding domain"/>
    <property type="match status" value="1"/>
</dbReference>
<dbReference type="InterPro" id="IPR013221">
    <property type="entry name" value="Mur_ligase_cen"/>
</dbReference>
<keyword evidence="7" id="KW-1185">Reference proteome</keyword>
<dbReference type="NCBIfam" id="NF010628">
    <property type="entry name" value="PRK14022.1"/>
    <property type="match status" value="1"/>
</dbReference>
<evidence type="ECO:0000256" key="1">
    <source>
        <dbReference type="ARBA" id="ARBA00004752"/>
    </source>
</evidence>
<dbReference type="InterPro" id="IPR036615">
    <property type="entry name" value="Mur_ligase_C_dom_sf"/>
</dbReference>
<keyword evidence="3" id="KW-0573">Peptidoglycan synthesis</keyword>
<dbReference type="Proteomes" id="UP000218181">
    <property type="component" value="Unassembled WGS sequence"/>
</dbReference>
<dbReference type="GO" id="GO:0005737">
    <property type="term" value="C:cytoplasm"/>
    <property type="evidence" value="ECO:0007669"/>
    <property type="project" value="UniProtKB-SubCell"/>
</dbReference>
<dbReference type="Gene3D" id="3.90.190.20">
    <property type="entry name" value="Mur ligase, C-terminal domain"/>
    <property type="match status" value="1"/>
</dbReference>
<dbReference type="Pfam" id="PF08245">
    <property type="entry name" value="Mur_ligase_M"/>
    <property type="match status" value="1"/>
</dbReference>
<comment type="pathway">
    <text evidence="1 3">Cell wall biogenesis; peptidoglycan biosynthesis.</text>
</comment>
<dbReference type="Gene3D" id="3.40.1390.10">
    <property type="entry name" value="MurE/MurF, N-terminal domain"/>
    <property type="match status" value="1"/>
</dbReference>
<dbReference type="Gene3D" id="3.40.1190.10">
    <property type="entry name" value="Mur-like, catalytic domain"/>
    <property type="match status" value="1"/>
</dbReference>
<dbReference type="InterPro" id="IPR035911">
    <property type="entry name" value="MurE/MurF_N"/>
</dbReference>
<feature type="domain" description="Mur ligase C-terminal" evidence="4">
    <location>
        <begin position="332"/>
        <end position="458"/>
    </location>
</feature>
<organism evidence="6 7">
    <name type="scientific">Lactococcus fujiensis JCM 16395</name>
    <dbReference type="NCBI Taxonomy" id="1291764"/>
    <lineage>
        <taxon>Bacteria</taxon>
        <taxon>Bacillati</taxon>
        <taxon>Bacillota</taxon>
        <taxon>Bacilli</taxon>
        <taxon>Lactobacillales</taxon>
        <taxon>Streptococcaceae</taxon>
        <taxon>Lactococcus</taxon>
    </lineage>
</organism>
<keyword evidence="3" id="KW-0132">Cell division</keyword>
<dbReference type="InterPro" id="IPR036565">
    <property type="entry name" value="Mur-like_cat_sf"/>
</dbReference>
<dbReference type="AlphaFoldDB" id="A0A2A5RM43"/>
<keyword evidence="3" id="KW-0133">Cell shape</keyword>
<dbReference type="GO" id="GO:0016881">
    <property type="term" value="F:acid-amino acid ligase activity"/>
    <property type="evidence" value="ECO:0007669"/>
    <property type="project" value="InterPro"/>
</dbReference>
<comment type="similarity">
    <text evidence="2">Belongs to the MurCDEF family. MurE subfamily.</text>
</comment>
<dbReference type="RefSeq" id="WP_096817666.1">
    <property type="nucleotide sequence ID" value="NZ_JXJU01000004.1"/>
</dbReference>
<dbReference type="UniPathway" id="UPA00219"/>
<dbReference type="STRING" id="1291764.GCA_001311235_02555"/>
<accession>A0A2A5RM43</accession>
<evidence type="ECO:0000313" key="7">
    <source>
        <dbReference type="Proteomes" id="UP000218181"/>
    </source>
</evidence>
<name>A0A2A5RM43_9LACT</name>
<comment type="subcellular location">
    <subcellularLocation>
        <location evidence="3">Cytoplasm</location>
    </subcellularLocation>
</comment>
<sequence length="483" mass="53740">MISLLQILQILKKDNNFREIVFEGEYYYQWDQAVEFANLSYDSRACDSETLFFAKGINFKGEYLSGLDVPFYISEVDYEVDLPAIIVSNVKRALSLIAQAFYDYPQNKLTTLAITGTKGKTTSAYFAKSILDEMNDNKTALLSTAQTTLDGQNYFKSELTTPESLDLMKMMATAVSNGMTHLVMEVSSQAYKTERVYGLDFDVAGFTNFFPDHIGKNEHPTMEDYFYCKSQLIEHASYFVANHEMSHFNLVEQKLAAFGVPADFYGAGSDNTIIQSDQFHFETSGKVGSAFDIRLLGRFNQENALATALMTSHLGASLEQIKAGLAKAVVPGRMELLTARNGAHIYVDYAHNGVSLENLVGVVESHHSGNLQLILGATGNKGESRRKDFGQVIENHKRLNVILTTDDSNYEAPSVIADEIKAHIDRNVDFIQDRELAIKEAISRVSNSSDAVIIAGKGTDKFQLYMGQRVPYIGDTSAAEKYL</sequence>